<organism evidence="9 10">
    <name type="scientific">Eutrema salsugineum</name>
    <name type="common">Saltwater cress</name>
    <name type="synonym">Sisymbrium salsugineum</name>
    <dbReference type="NCBI Taxonomy" id="72664"/>
    <lineage>
        <taxon>Eukaryota</taxon>
        <taxon>Viridiplantae</taxon>
        <taxon>Streptophyta</taxon>
        <taxon>Embryophyta</taxon>
        <taxon>Tracheophyta</taxon>
        <taxon>Spermatophyta</taxon>
        <taxon>Magnoliopsida</taxon>
        <taxon>eudicotyledons</taxon>
        <taxon>Gunneridae</taxon>
        <taxon>Pentapetalae</taxon>
        <taxon>rosids</taxon>
        <taxon>malvids</taxon>
        <taxon>Brassicales</taxon>
        <taxon>Brassicaceae</taxon>
        <taxon>Eutremeae</taxon>
        <taxon>Eutrema</taxon>
    </lineage>
</organism>
<dbReference type="Proteomes" id="UP000030689">
    <property type="component" value="Unassembled WGS sequence"/>
</dbReference>
<comment type="subcellular location">
    <subcellularLocation>
        <location evidence="1">Secreted</location>
    </subcellularLocation>
</comment>
<evidence type="ECO:0000313" key="9">
    <source>
        <dbReference type="EMBL" id="ESQ49610.1"/>
    </source>
</evidence>
<evidence type="ECO:0000256" key="5">
    <source>
        <dbReference type="ARBA" id="ARBA00022729"/>
    </source>
</evidence>
<dbReference type="InterPro" id="IPR008801">
    <property type="entry name" value="RALF"/>
</dbReference>
<gene>
    <name evidence="9" type="ORF">EUTSA_v10022213mg</name>
</gene>
<evidence type="ECO:0000256" key="3">
    <source>
        <dbReference type="ARBA" id="ARBA00022525"/>
    </source>
</evidence>
<evidence type="ECO:0000256" key="8">
    <source>
        <dbReference type="SAM" id="SignalP"/>
    </source>
</evidence>
<dbReference type="GO" id="GO:0005576">
    <property type="term" value="C:extracellular region"/>
    <property type="evidence" value="ECO:0007669"/>
    <property type="project" value="UniProtKB-SubCell"/>
</dbReference>
<evidence type="ECO:0000256" key="6">
    <source>
        <dbReference type="ARBA" id="ARBA00023157"/>
    </source>
</evidence>
<evidence type="ECO:0000256" key="4">
    <source>
        <dbReference type="ARBA" id="ARBA00022702"/>
    </source>
</evidence>
<evidence type="ECO:0000256" key="2">
    <source>
        <dbReference type="ARBA" id="ARBA00009178"/>
    </source>
</evidence>
<dbReference type="PANTHER" id="PTHR34270:SF3">
    <property type="entry name" value="PROTEIN RALF-LIKE 16-RELATED"/>
    <property type="match status" value="1"/>
</dbReference>
<dbReference type="Pfam" id="PF05498">
    <property type="entry name" value="RALF"/>
    <property type="match status" value="1"/>
</dbReference>
<feature type="chain" id="PRO_5004721335" evidence="8">
    <location>
        <begin position="23"/>
        <end position="87"/>
    </location>
</feature>
<comment type="function">
    <text evidence="7">Cell signaling peptide that may regulate plant stress, growth, and development. Mediates a rapid alkalinization of extracellular space by mediating a transient increase in the cytoplasmic Ca(2+) concentration leading to a calcium-dependent signaling events through a cell surface receptor and a concomitant activation of some intracellular mitogen-activated protein kinases.</text>
</comment>
<dbReference type="Gramene" id="ESQ49610">
    <property type="protein sequence ID" value="ESQ49610"/>
    <property type="gene ID" value="EUTSA_v10022213mg"/>
</dbReference>
<keyword evidence="4" id="KW-0372">Hormone</keyword>
<dbReference type="GO" id="GO:0005179">
    <property type="term" value="F:hormone activity"/>
    <property type="evidence" value="ECO:0007669"/>
    <property type="project" value="UniProtKB-KW"/>
</dbReference>
<dbReference type="GO" id="GO:0040008">
    <property type="term" value="P:regulation of growth"/>
    <property type="evidence" value="ECO:0007669"/>
    <property type="project" value="UniProtKB-ARBA"/>
</dbReference>
<evidence type="ECO:0000256" key="1">
    <source>
        <dbReference type="ARBA" id="ARBA00004613"/>
    </source>
</evidence>
<keyword evidence="10" id="KW-1185">Reference proteome</keyword>
<dbReference type="EMBL" id="KI517408">
    <property type="protein sequence ID" value="ESQ49610.1"/>
    <property type="molecule type" value="Genomic_DNA"/>
</dbReference>
<protein>
    <submittedName>
        <fullName evidence="9">Uncharacterized protein</fullName>
    </submittedName>
</protein>
<dbReference type="PANTHER" id="PTHR34270">
    <property type="entry name" value="PROTEIN RALF-LIKE 15-RELATED"/>
    <property type="match status" value="1"/>
</dbReference>
<proteinExistence type="inferred from homology"/>
<evidence type="ECO:0000256" key="7">
    <source>
        <dbReference type="ARBA" id="ARBA00037228"/>
    </source>
</evidence>
<keyword evidence="3" id="KW-0964">Secreted</keyword>
<comment type="similarity">
    <text evidence="2">Belongs to the plant rapid alkalinization factor (RALF) family.</text>
</comment>
<reference evidence="9 10" key="1">
    <citation type="journal article" date="2013" name="Front. Plant Sci.">
        <title>The Reference Genome of the Halophytic Plant Eutrema salsugineum.</title>
        <authorList>
            <person name="Yang R."/>
            <person name="Jarvis D.E."/>
            <person name="Chen H."/>
            <person name="Beilstein M.A."/>
            <person name="Grimwood J."/>
            <person name="Jenkins J."/>
            <person name="Shu S."/>
            <person name="Prochnik S."/>
            <person name="Xin M."/>
            <person name="Ma C."/>
            <person name="Schmutz J."/>
            <person name="Wing R.A."/>
            <person name="Mitchell-Olds T."/>
            <person name="Schumaker K.S."/>
            <person name="Wang X."/>
        </authorList>
    </citation>
    <scope>NUCLEOTIDE SEQUENCE [LARGE SCALE GENOMIC DNA]</scope>
</reference>
<evidence type="ECO:0000313" key="10">
    <source>
        <dbReference type="Proteomes" id="UP000030689"/>
    </source>
</evidence>
<keyword evidence="5 8" id="KW-0732">Signal</keyword>
<name>V4LGH4_EUTSA</name>
<keyword evidence="6" id="KW-1015">Disulfide bond</keyword>
<accession>V4LGH4</accession>
<dbReference type="KEGG" id="eus:EUTSA_v10022213mg"/>
<dbReference type="AlphaFoldDB" id="V4LGH4"/>
<feature type="signal peptide" evidence="8">
    <location>
        <begin position="1"/>
        <end position="22"/>
    </location>
</feature>
<sequence length="87" mass="9631">MRSLRGTSKFILVAILITCVFISNKNVYIASGYNIGYPVIGRDNQPCSPKYPATCRPKEQPNPYTPGCEVETRCKRPPAAPQSKNTL</sequence>
<dbReference type="OMA" id="CEVETRC"/>